<feature type="transmembrane region" description="Helical" evidence="1">
    <location>
        <begin position="6"/>
        <end position="27"/>
    </location>
</feature>
<evidence type="ECO:0000313" key="3">
    <source>
        <dbReference type="EMBL" id="QED23521.1"/>
    </source>
</evidence>
<name>A0A5B8XHE5_9RICK</name>
<keyword evidence="4" id="KW-1185">Reference proteome</keyword>
<dbReference type="RefSeq" id="WP_146820789.1">
    <property type="nucleotide sequence ID" value="NZ_CP029077.1"/>
</dbReference>
<keyword evidence="1" id="KW-1133">Transmembrane helix</keyword>
<accession>A0A5B8XHE5</accession>
<dbReference type="AlphaFoldDB" id="A0A5B8XHE5"/>
<feature type="domain" description="Prepilin peptidase A24 N-terminal" evidence="2">
    <location>
        <begin position="14"/>
        <end position="93"/>
    </location>
</feature>
<feature type="transmembrane region" description="Helical" evidence="1">
    <location>
        <begin position="76"/>
        <end position="95"/>
    </location>
</feature>
<dbReference type="Proteomes" id="UP000321934">
    <property type="component" value="Chromosome"/>
</dbReference>
<keyword evidence="1" id="KW-0812">Transmembrane</keyword>
<dbReference type="Pfam" id="PF06750">
    <property type="entry name" value="A24_N_bact"/>
    <property type="match status" value="1"/>
</dbReference>
<protein>
    <submittedName>
        <fullName evidence="3">Prepilin peptidase</fullName>
    </submittedName>
</protein>
<organism evidence="3 4">
    <name type="scientific">Candidatus Deianiraea vastatrix</name>
    <dbReference type="NCBI Taxonomy" id="2163644"/>
    <lineage>
        <taxon>Bacteria</taxon>
        <taxon>Pseudomonadati</taxon>
        <taxon>Pseudomonadota</taxon>
        <taxon>Alphaproteobacteria</taxon>
        <taxon>Rickettsiales</taxon>
        <taxon>Candidatus Deianiraeaceae</taxon>
        <taxon>Candidatus Deianiraea</taxon>
    </lineage>
</organism>
<feature type="transmembrane region" description="Helical" evidence="1">
    <location>
        <begin position="127"/>
        <end position="144"/>
    </location>
</feature>
<evidence type="ECO:0000256" key="1">
    <source>
        <dbReference type="SAM" id="Phobius"/>
    </source>
</evidence>
<gene>
    <name evidence="3" type="ORF">Deia_00730</name>
</gene>
<dbReference type="InterPro" id="IPR010627">
    <property type="entry name" value="Prepilin_pept_A24_N"/>
</dbReference>
<feature type="transmembrane region" description="Helical" evidence="1">
    <location>
        <begin position="150"/>
        <end position="168"/>
    </location>
</feature>
<evidence type="ECO:0000313" key="4">
    <source>
        <dbReference type="Proteomes" id="UP000321934"/>
    </source>
</evidence>
<keyword evidence="1" id="KW-0472">Membrane</keyword>
<feature type="transmembrane region" description="Helical" evidence="1">
    <location>
        <begin position="180"/>
        <end position="208"/>
    </location>
</feature>
<feature type="transmembrane region" description="Helical" evidence="1">
    <location>
        <begin position="214"/>
        <end position="236"/>
    </location>
</feature>
<dbReference type="EMBL" id="CP029077">
    <property type="protein sequence ID" value="QED23521.1"/>
    <property type="molecule type" value="Genomic_DNA"/>
</dbReference>
<evidence type="ECO:0000259" key="2">
    <source>
        <dbReference type="Pfam" id="PF06750"/>
    </source>
</evidence>
<sequence>MLFFCLIFTIAITMLGNVTTAMIFRIPRDLCMSGSQRKPTCGGCEINIPFPDYLPLYRYLFVSKTCRCGKYKIPPIYTIVELSNMMIGMLIFILWHSNIDFMITKAIISSFTIMNIAIYIQNKKTYPNALWILLSSGIFSLLYNNHNFDPINHCIGVYISTAALLLLSRKLKIAQLDFRFSLILLSIVNAKMIILLLPIFLLSFIFSYKYNKGSHFASCINGVWFLITTVILSKYVNV</sequence>
<proteinExistence type="predicted"/>
<reference evidence="3 4" key="1">
    <citation type="journal article" date="2019" name="ISME J.">
        <title>Deianiraea, an extracellular bacterium associated with the ciliate Paramecium, suggests an alternative scenario for the evolution of Rickettsiales.</title>
        <authorList>
            <person name="Castelli M."/>
            <person name="Sabaneyeva E."/>
            <person name="Lanzoni O."/>
            <person name="Lebedeva N."/>
            <person name="Floriano A.M."/>
            <person name="Gaiarsa S."/>
            <person name="Benken K."/>
            <person name="Modeo L."/>
            <person name="Bandi C."/>
            <person name="Potekhin A."/>
            <person name="Sassera D."/>
            <person name="Petroni G."/>
        </authorList>
    </citation>
    <scope>NUCLEOTIDE SEQUENCE [LARGE SCALE GENOMIC DNA]</scope>
    <source>
        <strain evidence="3">CyL4-1</strain>
    </source>
</reference>